<evidence type="ECO:0000256" key="1">
    <source>
        <dbReference type="SAM" id="Coils"/>
    </source>
</evidence>
<dbReference type="Proteomes" id="UP000580250">
    <property type="component" value="Unassembled WGS sequence"/>
</dbReference>
<protein>
    <submittedName>
        <fullName evidence="2">Uncharacterized protein</fullName>
    </submittedName>
</protein>
<feature type="coiled-coil region" evidence="1">
    <location>
        <begin position="161"/>
        <end position="188"/>
    </location>
</feature>
<dbReference type="EMBL" id="CAJEWN010000511">
    <property type="protein sequence ID" value="CAD2184670.1"/>
    <property type="molecule type" value="Genomic_DNA"/>
</dbReference>
<organism evidence="2 3">
    <name type="scientific">Meloidogyne enterolobii</name>
    <name type="common">Root-knot nematode worm</name>
    <name type="synonym">Meloidogyne mayaguensis</name>
    <dbReference type="NCBI Taxonomy" id="390850"/>
    <lineage>
        <taxon>Eukaryota</taxon>
        <taxon>Metazoa</taxon>
        <taxon>Ecdysozoa</taxon>
        <taxon>Nematoda</taxon>
        <taxon>Chromadorea</taxon>
        <taxon>Rhabditida</taxon>
        <taxon>Tylenchina</taxon>
        <taxon>Tylenchomorpha</taxon>
        <taxon>Tylenchoidea</taxon>
        <taxon>Meloidogynidae</taxon>
        <taxon>Meloidogyninae</taxon>
        <taxon>Meloidogyne</taxon>
    </lineage>
</organism>
<sequence>MDRNQLQKQKDIQIWYSKNNAINCKRLGVFLKLTLAKVQKEETRKRREVTTFKDDDFIIQKDSPIKKRIRREHEDWLDEFFIKYPNYWDAIKDFEQDLKKHKSSVEEKTKQVMNENNTEQKSIFESQLQHLNKITEEKTKKFNLLTNEAKKRDDLDRQANQSMMIGQNEEIEKEIEEEEKQYFYFDEEQKDEPIKEKSQVIYKENEAQNQDLYSEIEFEYLESIDRFRAQFNDPEIISINISPQLCYVLGFPLQPIKNEQIGKYGIDLKGGFTSFAVYSKGLTSSVIMGNAISSLLRIVSVENKSGGVIERVYDHPMFIPVQPREINEIEIELRWLNGSLVKFDHGTVIVTLMFNKVLRF</sequence>
<proteinExistence type="predicted"/>
<reference evidence="2 3" key="1">
    <citation type="submission" date="2020-08" db="EMBL/GenBank/DDBJ databases">
        <authorList>
            <person name="Koutsovoulos G."/>
            <person name="Danchin GJ E."/>
        </authorList>
    </citation>
    <scope>NUCLEOTIDE SEQUENCE [LARGE SCALE GENOMIC DNA]</scope>
</reference>
<accession>A0A6V7WCE5</accession>
<dbReference type="AlphaFoldDB" id="A0A6V7WCE5"/>
<evidence type="ECO:0000313" key="3">
    <source>
        <dbReference type="Proteomes" id="UP000580250"/>
    </source>
</evidence>
<gene>
    <name evidence="2" type="ORF">MENT_LOCUS37039</name>
</gene>
<name>A0A6V7WCE5_MELEN</name>
<comment type="caution">
    <text evidence="2">The sequence shown here is derived from an EMBL/GenBank/DDBJ whole genome shotgun (WGS) entry which is preliminary data.</text>
</comment>
<keyword evidence="1" id="KW-0175">Coiled coil</keyword>
<evidence type="ECO:0000313" key="2">
    <source>
        <dbReference type="EMBL" id="CAD2184670.1"/>
    </source>
</evidence>